<feature type="signal peptide" evidence="2">
    <location>
        <begin position="1"/>
        <end position="23"/>
    </location>
</feature>
<name>A0A5C8PFH1_9HYPH</name>
<evidence type="ECO:0000259" key="3">
    <source>
        <dbReference type="PROSITE" id="PS51123"/>
    </source>
</evidence>
<dbReference type="InterPro" id="IPR006665">
    <property type="entry name" value="OmpA-like"/>
</dbReference>
<evidence type="ECO:0000313" key="5">
    <source>
        <dbReference type="Proteomes" id="UP000321638"/>
    </source>
</evidence>
<dbReference type="InterPro" id="IPR036737">
    <property type="entry name" value="OmpA-like_sf"/>
</dbReference>
<gene>
    <name evidence="4" type="ORF">FHP25_27070</name>
</gene>
<dbReference type="AlphaFoldDB" id="A0A5C8PFH1"/>
<dbReference type="Pfam" id="PF00691">
    <property type="entry name" value="OmpA"/>
    <property type="match status" value="1"/>
</dbReference>
<comment type="caution">
    <text evidence="4">The sequence shown here is derived from an EMBL/GenBank/DDBJ whole genome shotgun (WGS) entry which is preliminary data.</text>
</comment>
<reference evidence="4 5" key="1">
    <citation type="submission" date="2019-06" db="EMBL/GenBank/DDBJ databases">
        <title>New taxonomy in bacterial strain CC-CFT640, isolated from vineyard.</title>
        <authorList>
            <person name="Lin S.-Y."/>
            <person name="Tsai C.-F."/>
            <person name="Young C.-C."/>
        </authorList>
    </citation>
    <scope>NUCLEOTIDE SEQUENCE [LARGE SCALE GENOMIC DNA]</scope>
    <source>
        <strain evidence="4 5">CC-CFT640</strain>
    </source>
</reference>
<feature type="domain" description="OmpA-like" evidence="3">
    <location>
        <begin position="29"/>
        <end position="140"/>
    </location>
</feature>
<proteinExistence type="predicted"/>
<keyword evidence="2" id="KW-0732">Signal</keyword>
<feature type="chain" id="PRO_5022736421" description="OmpA-like domain-containing protein" evidence="2">
    <location>
        <begin position="24"/>
        <end position="140"/>
    </location>
</feature>
<dbReference type="EMBL" id="VDUZ01000036">
    <property type="protein sequence ID" value="TXL72090.1"/>
    <property type="molecule type" value="Genomic_DNA"/>
</dbReference>
<dbReference type="RefSeq" id="WP_147850118.1">
    <property type="nucleotide sequence ID" value="NZ_VDUZ01000036.1"/>
</dbReference>
<keyword evidence="5" id="KW-1185">Reference proteome</keyword>
<dbReference type="Proteomes" id="UP000321638">
    <property type="component" value="Unassembled WGS sequence"/>
</dbReference>
<protein>
    <recommendedName>
        <fullName evidence="3">OmpA-like domain-containing protein</fullName>
    </recommendedName>
</protein>
<keyword evidence="1" id="KW-0472">Membrane</keyword>
<dbReference type="GO" id="GO:0016020">
    <property type="term" value="C:membrane"/>
    <property type="evidence" value="ECO:0007669"/>
    <property type="project" value="UniProtKB-UniRule"/>
</dbReference>
<evidence type="ECO:0000256" key="2">
    <source>
        <dbReference type="SAM" id="SignalP"/>
    </source>
</evidence>
<evidence type="ECO:0000256" key="1">
    <source>
        <dbReference type="PROSITE-ProRule" id="PRU00473"/>
    </source>
</evidence>
<sequence length="140" mass="15250">MRTPTAALLASALFMLGSITAAAQDDRCTGGQTPGGVIIVQFDRGQSLLTPRAQKALSDIARKAIAQKANLLCLEAFADAWLGKERDLELARARAEAVTNELVASGYPREKIVIRRIADPKRLLGKETSTERKVEIRYGR</sequence>
<evidence type="ECO:0000313" key="4">
    <source>
        <dbReference type="EMBL" id="TXL72090.1"/>
    </source>
</evidence>
<dbReference type="OrthoDB" id="7376186at2"/>
<dbReference type="PROSITE" id="PS51123">
    <property type="entry name" value="OMPA_2"/>
    <property type="match status" value="1"/>
</dbReference>
<accession>A0A5C8PFH1</accession>
<dbReference type="Gene3D" id="3.30.1330.60">
    <property type="entry name" value="OmpA-like domain"/>
    <property type="match status" value="1"/>
</dbReference>
<dbReference type="SUPFAM" id="SSF103088">
    <property type="entry name" value="OmpA-like"/>
    <property type="match status" value="1"/>
</dbReference>
<organism evidence="4 5">
    <name type="scientific">Vineibacter terrae</name>
    <dbReference type="NCBI Taxonomy" id="2586908"/>
    <lineage>
        <taxon>Bacteria</taxon>
        <taxon>Pseudomonadati</taxon>
        <taxon>Pseudomonadota</taxon>
        <taxon>Alphaproteobacteria</taxon>
        <taxon>Hyphomicrobiales</taxon>
        <taxon>Vineibacter</taxon>
    </lineage>
</organism>